<evidence type="ECO:0000313" key="11">
    <source>
        <dbReference type="Proteomes" id="UP000077667"/>
    </source>
</evidence>
<evidence type="ECO:0000256" key="2">
    <source>
        <dbReference type="ARBA" id="ARBA00005551"/>
    </source>
</evidence>
<accession>A0A1A9I1A7</accession>
<dbReference type="GO" id="GO:0006813">
    <property type="term" value="P:potassium ion transport"/>
    <property type="evidence" value="ECO:0007669"/>
    <property type="project" value="UniProtKB-KW"/>
</dbReference>
<keyword evidence="11" id="KW-1185">Reference proteome</keyword>
<dbReference type="GO" id="GO:0015297">
    <property type="term" value="F:antiporter activity"/>
    <property type="evidence" value="ECO:0007669"/>
    <property type="project" value="InterPro"/>
</dbReference>
<feature type="transmembrane region" description="Helical" evidence="8">
    <location>
        <begin position="358"/>
        <end position="378"/>
    </location>
</feature>
<evidence type="ECO:0000313" key="10">
    <source>
        <dbReference type="EMBL" id="ANH81303.1"/>
    </source>
</evidence>
<dbReference type="SUPFAM" id="SSF116726">
    <property type="entry name" value="TrkA C-terminal domain-like"/>
    <property type="match status" value="2"/>
</dbReference>
<dbReference type="GO" id="GO:0016020">
    <property type="term" value="C:membrane"/>
    <property type="evidence" value="ECO:0007669"/>
    <property type="project" value="UniProtKB-SubCell"/>
</dbReference>
<evidence type="ECO:0000256" key="7">
    <source>
        <dbReference type="ARBA" id="ARBA00023136"/>
    </source>
</evidence>
<reference evidence="10 11" key="1">
    <citation type="submission" date="2016-05" db="EMBL/GenBank/DDBJ databases">
        <title>Niabella ginsenosidivorans BS26 whole genome sequencing.</title>
        <authorList>
            <person name="Im W.T."/>
            <person name="Siddiqi M.Z."/>
        </authorList>
    </citation>
    <scope>NUCLEOTIDE SEQUENCE [LARGE SCALE GENOMIC DNA]</scope>
    <source>
        <strain evidence="10 11">BS26</strain>
    </source>
</reference>
<comment type="similarity">
    <text evidence="2">Belongs to the monovalent cation:proton antiporter 2 (CPA2) transporter (TC 2.A.37) family.</text>
</comment>
<feature type="transmembrane region" description="Helical" evidence="8">
    <location>
        <begin position="62"/>
        <end position="80"/>
    </location>
</feature>
<dbReference type="PANTHER" id="PTHR42751">
    <property type="entry name" value="SODIUM/HYDROGEN EXCHANGER FAMILY/TRKA DOMAIN PROTEIN"/>
    <property type="match status" value="1"/>
</dbReference>
<feature type="transmembrane region" description="Helical" evidence="8">
    <location>
        <begin position="119"/>
        <end position="139"/>
    </location>
</feature>
<feature type="transmembrane region" description="Helical" evidence="8">
    <location>
        <begin position="331"/>
        <end position="352"/>
    </location>
</feature>
<dbReference type="PROSITE" id="PS51202">
    <property type="entry name" value="RCK_C"/>
    <property type="match status" value="2"/>
</dbReference>
<proteinExistence type="inferred from homology"/>
<evidence type="ECO:0000256" key="6">
    <source>
        <dbReference type="ARBA" id="ARBA00022989"/>
    </source>
</evidence>
<dbReference type="InterPro" id="IPR006037">
    <property type="entry name" value="RCK_C"/>
</dbReference>
<organism evidence="10 11">
    <name type="scientific">Niabella ginsenosidivorans</name>
    <dbReference type="NCBI Taxonomy" id="1176587"/>
    <lineage>
        <taxon>Bacteria</taxon>
        <taxon>Pseudomonadati</taxon>
        <taxon>Bacteroidota</taxon>
        <taxon>Chitinophagia</taxon>
        <taxon>Chitinophagales</taxon>
        <taxon>Chitinophagaceae</taxon>
        <taxon>Niabella</taxon>
    </lineage>
</organism>
<dbReference type="Gene3D" id="1.20.1530.20">
    <property type="match status" value="1"/>
</dbReference>
<dbReference type="GO" id="GO:1902600">
    <property type="term" value="P:proton transmembrane transport"/>
    <property type="evidence" value="ECO:0007669"/>
    <property type="project" value="InterPro"/>
</dbReference>
<dbReference type="RefSeq" id="WP_067755351.1">
    <property type="nucleotide sequence ID" value="NZ_CP015772.1"/>
</dbReference>
<dbReference type="Proteomes" id="UP000077667">
    <property type="component" value="Chromosome"/>
</dbReference>
<feature type="domain" description="RCK C-terminal" evidence="9">
    <location>
        <begin position="586"/>
        <end position="671"/>
    </location>
</feature>
<keyword evidence="4" id="KW-0630">Potassium</keyword>
<sequence length="759" mass="84906">MGHLPKLIEDLALILIAGAIITLLFKRIKQPLVLGYIIAGFLVSPHFIFIPNVVDQENVKTLAEIGVIFLLFSLGLEFSFKKLVRVGGAASITAFTEIIFIIIAGYFTGKWMGWSAMDSMFLGGMLASSSTTIILRAFDELGMKTKQFARIVFGVLVVEDIIVILLMVLLSTIAVTKEFEGMQILFTVLKLLFFLAMWFIVGIFLLPTFLRVARKLLDEETLLILALGLCLGMVVLATKVGFSAELGAFVMGSIIAETTLAERVEYLIKPVKDLFGAVFFVSVGMMIDPKAMGQYGAPILVVTLLVILGKMISTTIGALISGQPLKQSVQVGMSMAQIGEFAFIVATLGVSLRVTSDFLFPVAVGASAITTFTTPYFIKFSEPLYNWLAKLLPGRWVQKLDSYSSSTQQIQAESDWKVVFKTYLRIILSNTIILIALLLLSENFILPFINKRIEHDNLRNSITLIVSLGIAAPFFWAFMAGRPKNQAYKELWVDKKYNRGPLLIVEVLRIVLGILFIAIYVNALVPARVALFVGIPITVLVILTFSNRIQRFYQRIEKRFMRNLNEREIEAEEAHAIENNLQLKNREMRSNMQAWDAHILEMDVNPQATAVGVSLKNLKWREQFGINIVYIKRGEKIIHTPGKENRLLPFDRVGILATDEQIAAFKPVFDAKELLANDDTDNTSIDDIVLQKILVDEHTQLKGLTIHNSGIREKTNGLVVGIERGKERILNPESSTVLEWGDIIWIVGNRKKMQQLIVE</sequence>
<feature type="transmembrane region" description="Helical" evidence="8">
    <location>
        <begin position="187"/>
        <end position="210"/>
    </location>
</feature>
<keyword evidence="6 8" id="KW-1133">Transmembrane helix</keyword>
<comment type="subcellular location">
    <subcellularLocation>
        <location evidence="1">Membrane</location>
        <topology evidence="1">Multi-pass membrane protein</topology>
    </subcellularLocation>
</comment>
<keyword evidence="3" id="KW-0813">Transport</keyword>
<keyword evidence="4" id="KW-0633">Potassium transport</keyword>
<feature type="transmembrane region" description="Helical" evidence="8">
    <location>
        <begin position="6"/>
        <end position="25"/>
    </location>
</feature>
<dbReference type="Pfam" id="PF02080">
    <property type="entry name" value="TrkA_C"/>
    <property type="match status" value="2"/>
</dbReference>
<dbReference type="GO" id="GO:0008324">
    <property type="term" value="F:monoatomic cation transmembrane transporter activity"/>
    <property type="evidence" value="ECO:0007669"/>
    <property type="project" value="InterPro"/>
</dbReference>
<keyword evidence="4" id="KW-0406">Ion transport</keyword>
<dbReference type="KEGG" id="nia:A8C56_10195"/>
<feature type="transmembrane region" description="Helical" evidence="8">
    <location>
        <begin position="529"/>
        <end position="549"/>
    </location>
</feature>
<dbReference type="InterPro" id="IPR036721">
    <property type="entry name" value="RCK_C_sf"/>
</dbReference>
<protein>
    <submittedName>
        <fullName evidence="10">Sodium:proton antiporter</fullName>
    </submittedName>
</protein>
<keyword evidence="7 8" id="KW-0472">Membrane</keyword>
<feature type="transmembrane region" description="Helical" evidence="8">
    <location>
        <begin position="87"/>
        <end position="107"/>
    </location>
</feature>
<name>A0A1A9I1A7_9BACT</name>
<gene>
    <name evidence="10" type="ORF">A8C56_10195</name>
</gene>
<dbReference type="STRING" id="1176587.A8C56_10195"/>
<feature type="transmembrane region" description="Helical" evidence="8">
    <location>
        <begin position="32"/>
        <end position="50"/>
    </location>
</feature>
<dbReference type="PANTHER" id="PTHR42751:SF3">
    <property type="entry name" value="SODIUM_GLUTAMATE SYMPORTER"/>
    <property type="match status" value="1"/>
</dbReference>
<evidence type="ECO:0000256" key="1">
    <source>
        <dbReference type="ARBA" id="ARBA00004141"/>
    </source>
</evidence>
<dbReference type="InterPro" id="IPR006153">
    <property type="entry name" value="Cation/H_exchanger_TM"/>
</dbReference>
<dbReference type="AlphaFoldDB" id="A0A1A9I1A7"/>
<feature type="transmembrane region" description="Helical" evidence="8">
    <location>
        <begin position="502"/>
        <end position="523"/>
    </location>
</feature>
<feature type="domain" description="RCK C-terminal" evidence="9">
    <location>
        <begin position="678"/>
        <end position="759"/>
    </location>
</feature>
<evidence type="ECO:0000256" key="3">
    <source>
        <dbReference type="ARBA" id="ARBA00022448"/>
    </source>
</evidence>
<feature type="transmembrane region" description="Helical" evidence="8">
    <location>
        <begin position="295"/>
        <end position="319"/>
    </location>
</feature>
<evidence type="ECO:0000259" key="9">
    <source>
        <dbReference type="PROSITE" id="PS51202"/>
    </source>
</evidence>
<feature type="transmembrane region" description="Helical" evidence="8">
    <location>
        <begin position="426"/>
        <end position="449"/>
    </location>
</feature>
<dbReference type="OrthoDB" id="9781411at2"/>
<feature type="transmembrane region" description="Helical" evidence="8">
    <location>
        <begin position="222"/>
        <end position="242"/>
    </location>
</feature>
<evidence type="ECO:0000256" key="5">
    <source>
        <dbReference type="ARBA" id="ARBA00022692"/>
    </source>
</evidence>
<feature type="transmembrane region" description="Helical" evidence="8">
    <location>
        <begin position="461"/>
        <end position="481"/>
    </location>
</feature>
<keyword evidence="5 8" id="KW-0812">Transmembrane</keyword>
<dbReference type="EMBL" id="CP015772">
    <property type="protein sequence ID" value="ANH81303.1"/>
    <property type="molecule type" value="Genomic_DNA"/>
</dbReference>
<dbReference type="Gene3D" id="3.30.70.1450">
    <property type="entry name" value="Regulator of K+ conductance, C-terminal domain"/>
    <property type="match status" value="2"/>
</dbReference>
<dbReference type="InterPro" id="IPR038770">
    <property type="entry name" value="Na+/solute_symporter_sf"/>
</dbReference>
<dbReference type="Pfam" id="PF00999">
    <property type="entry name" value="Na_H_Exchanger"/>
    <property type="match status" value="1"/>
</dbReference>
<evidence type="ECO:0000256" key="4">
    <source>
        <dbReference type="ARBA" id="ARBA00022538"/>
    </source>
</evidence>
<evidence type="ECO:0000256" key="8">
    <source>
        <dbReference type="SAM" id="Phobius"/>
    </source>
</evidence>
<feature type="transmembrane region" description="Helical" evidence="8">
    <location>
        <begin position="151"/>
        <end position="175"/>
    </location>
</feature>